<proteinExistence type="predicted"/>
<dbReference type="Pfam" id="PF18884">
    <property type="entry name" value="TSP3_bac"/>
    <property type="match status" value="2"/>
</dbReference>
<name>A0A939C795_9ARCH</name>
<feature type="compositionally biased region" description="Acidic residues" evidence="5">
    <location>
        <begin position="664"/>
        <end position="677"/>
    </location>
</feature>
<dbReference type="InterPro" id="IPR012669">
    <property type="entry name" value="Pectate_lyase"/>
</dbReference>
<keyword evidence="3" id="KW-0732">Signal</keyword>
<comment type="subcellular location">
    <subcellularLocation>
        <location evidence="1">Secreted</location>
    </subcellularLocation>
</comment>
<dbReference type="EMBL" id="JAFGDB010000048">
    <property type="protein sequence ID" value="MBN2067414.1"/>
    <property type="molecule type" value="Genomic_DNA"/>
</dbReference>
<dbReference type="SUPFAM" id="SSF81853">
    <property type="entry name" value="Family 10 polysaccharide lyase"/>
    <property type="match status" value="1"/>
</dbReference>
<dbReference type="Proteomes" id="UP000809243">
    <property type="component" value="Unassembled WGS sequence"/>
</dbReference>
<evidence type="ECO:0000256" key="3">
    <source>
        <dbReference type="ARBA" id="ARBA00022729"/>
    </source>
</evidence>
<evidence type="ECO:0000256" key="4">
    <source>
        <dbReference type="ARBA" id="ARBA00022837"/>
    </source>
</evidence>
<evidence type="ECO:0000256" key="2">
    <source>
        <dbReference type="ARBA" id="ARBA00022525"/>
    </source>
</evidence>
<keyword evidence="4" id="KW-0106">Calcium</keyword>
<dbReference type="Gene3D" id="1.50.10.20">
    <property type="match status" value="1"/>
</dbReference>
<dbReference type="AlphaFoldDB" id="A0A939C795"/>
<dbReference type="InterPro" id="IPR059100">
    <property type="entry name" value="TSP3_bac"/>
</dbReference>
<feature type="compositionally biased region" description="Basic and acidic residues" evidence="5">
    <location>
        <begin position="678"/>
        <end position="695"/>
    </location>
</feature>
<evidence type="ECO:0000256" key="5">
    <source>
        <dbReference type="SAM" id="MobiDB-lite"/>
    </source>
</evidence>
<protein>
    <submittedName>
        <fullName evidence="6">Uncharacterized protein</fullName>
    </submittedName>
</protein>
<evidence type="ECO:0000256" key="1">
    <source>
        <dbReference type="ARBA" id="ARBA00004613"/>
    </source>
</evidence>
<reference evidence="6" key="1">
    <citation type="submission" date="2021-01" db="EMBL/GenBank/DDBJ databases">
        <title>Active Sulfur Cycling in an Early Earth Analoge.</title>
        <authorList>
            <person name="Hahn C.R."/>
            <person name="Youssef N.H."/>
            <person name="Elshahed M."/>
        </authorList>
    </citation>
    <scope>NUCLEOTIDE SEQUENCE</scope>
    <source>
        <strain evidence="6">Zod_Metabat.1151</strain>
    </source>
</reference>
<evidence type="ECO:0000313" key="7">
    <source>
        <dbReference type="Proteomes" id="UP000809243"/>
    </source>
</evidence>
<organism evidence="6 7">
    <name type="scientific">Candidatus Iainarchaeum sp</name>
    <dbReference type="NCBI Taxonomy" id="3101447"/>
    <lineage>
        <taxon>Archaea</taxon>
        <taxon>Candidatus Iainarchaeota</taxon>
        <taxon>Candidatus Iainarchaeia</taxon>
        <taxon>Candidatus Iainarchaeales</taxon>
        <taxon>Candidatus Iainarchaeaceae</taxon>
        <taxon>Candidatus Iainarchaeum</taxon>
    </lineage>
</organism>
<evidence type="ECO:0000313" key="6">
    <source>
        <dbReference type="EMBL" id="MBN2067414.1"/>
    </source>
</evidence>
<gene>
    <name evidence="6" type="ORF">JW744_03030</name>
</gene>
<sequence>MKLKHSSKISVLALLAILLLTASPAYGQSKQQELLDKLDFAIKAFWNSGGRFEHADGKTYIGFPMKKTVDSGTTRWILDDGQTPNVPAVSISSPGMPQVGAAFLEAYKNTGNKLYLEYAIAAADTIFSIQKDLETDKDGNTKPQTERGCLMTHAIIIPEGAAVTQAGKADETGHWTRVKSETGNLADGSVQYITKDDAFCTFDEGLSAYSAIYLLELYDTIKNKNFSGETVNPLEGVDKSKYLEGARKFYNLAKSFRDFELKTSDFESLTYIYGPDNTLLGGVDKSGPHPFIEYVATHPEHEISRMGSFKPYEDGGLPQAAEEVSRQIVSDTQYYGVKGKGYKYHKTVNDNVMSSYILFLTHYYETTNDASALQNLKLQLEWVYKVFEENGRRMWCNQYNVFDDECAPARPYEAPSLVSGSSVYLVNAVAYAEKKLEQLGETNPKYRNMLEDAIYYIQAELENSNSDPSEPEKYNFYALQNYTTSTPAPNTASAAISKDDPITFCDYYYPTDPFKAECKSNGHDTHAYYPTSSKEWPFSGFATNEVNLKGIDQYLIDPGCQGADGYPSSSRTNYDGCLNLNSEKANLRSFWDNYRAFWGSWKGYTKIYWAVDDYLEYAPDPSTGYWTSTYSSSTVGTGRTVIDSAVFSQNAAGIAKFLGQNNDEITDSDSDGLDDSEEGAHGTDPDYWDSDKDGFSDGDEVNLHGTDPLLGCDNPDSQCQGNCGNGIVEQGENCSSCPEDVQCGTGETCCSGTCCQAGQQCCSGTCTTPACNADSDCATGQECQNPGTCSSQCIALTQGCTTNADCSAGETCCLGQCCPTGQECCQGICCTTGQQCCNQICTIPVCSTDTECNDSDECTLDQCSNAGTCNAACTQTTIAGCGQEPETVVNYEREVEIGKTQQITVTKGEEQVREFTALLEYPNKTKITLIAANAKITIPVNQEGTYNAEIKAGDFEQTITFQGKTFGTGPEPEPADQTLLTAGLAIAIIAGAAIGLKKLR</sequence>
<comment type="caution">
    <text evidence="6">The sequence shown here is derived from an EMBL/GenBank/DDBJ whole genome shotgun (WGS) entry which is preliminary data.</text>
</comment>
<accession>A0A939C795</accession>
<dbReference type="Pfam" id="PF09492">
    <property type="entry name" value="Pec_lyase"/>
    <property type="match status" value="1"/>
</dbReference>
<keyword evidence="2" id="KW-0964">Secreted</keyword>
<feature type="region of interest" description="Disordered" evidence="5">
    <location>
        <begin position="663"/>
        <end position="696"/>
    </location>
</feature>